<dbReference type="InterPro" id="IPR001387">
    <property type="entry name" value="Cro/C1-type_HTH"/>
</dbReference>
<dbReference type="Pfam" id="PF01381">
    <property type="entry name" value="HTH_3"/>
    <property type="match status" value="1"/>
</dbReference>
<reference evidence="2 3" key="1">
    <citation type="submission" date="2017-09" db="EMBL/GenBank/DDBJ databases">
        <title>Large-scale bioinformatics analysis of Bacillus genomes uncovers conserved roles of natural products in bacterial physiology.</title>
        <authorList>
            <consortium name="Agbiome Team Llc"/>
            <person name="Bleich R.M."/>
            <person name="Grubbs K.J."/>
            <person name="Santa Maria K.C."/>
            <person name="Allen S.E."/>
            <person name="Farag S."/>
            <person name="Shank E.A."/>
            <person name="Bowers A."/>
        </authorList>
    </citation>
    <scope>NUCLEOTIDE SEQUENCE [LARGE SCALE GENOMIC DNA]</scope>
    <source>
        <strain evidence="2 3">AFS049141</strain>
    </source>
</reference>
<organism evidence="2 3">
    <name type="scientific">Bacillus cereus</name>
    <dbReference type="NCBI Taxonomy" id="1396"/>
    <lineage>
        <taxon>Bacteria</taxon>
        <taxon>Bacillati</taxon>
        <taxon>Bacillota</taxon>
        <taxon>Bacilli</taxon>
        <taxon>Bacillales</taxon>
        <taxon>Bacillaceae</taxon>
        <taxon>Bacillus</taxon>
        <taxon>Bacillus cereus group</taxon>
    </lineage>
</organism>
<dbReference type="GO" id="GO:0003677">
    <property type="term" value="F:DNA binding"/>
    <property type="evidence" value="ECO:0007669"/>
    <property type="project" value="InterPro"/>
</dbReference>
<dbReference type="CDD" id="cd00093">
    <property type="entry name" value="HTH_XRE"/>
    <property type="match status" value="1"/>
</dbReference>
<protein>
    <submittedName>
        <fullName evidence="2">Transcriptional regulator</fullName>
    </submittedName>
</protein>
<dbReference type="PROSITE" id="PS50943">
    <property type="entry name" value="HTH_CROC1"/>
    <property type="match status" value="1"/>
</dbReference>
<dbReference type="Gene3D" id="1.10.260.40">
    <property type="entry name" value="lambda repressor-like DNA-binding domains"/>
    <property type="match status" value="1"/>
</dbReference>
<name>A0A9X7GNF6_BACCE</name>
<evidence type="ECO:0000313" key="3">
    <source>
        <dbReference type="Proteomes" id="UP000223834"/>
    </source>
</evidence>
<dbReference type="RefSeq" id="WP_098771590.1">
    <property type="nucleotide sequence ID" value="NZ_JANHDX010000043.1"/>
</dbReference>
<dbReference type="AlphaFoldDB" id="A0A9X7GNF6"/>
<dbReference type="SUPFAM" id="SSF47413">
    <property type="entry name" value="lambda repressor-like DNA-binding domains"/>
    <property type="match status" value="1"/>
</dbReference>
<dbReference type="SMART" id="SM00530">
    <property type="entry name" value="HTH_XRE"/>
    <property type="match status" value="1"/>
</dbReference>
<evidence type="ECO:0000259" key="1">
    <source>
        <dbReference type="PROSITE" id="PS50943"/>
    </source>
</evidence>
<comment type="caution">
    <text evidence="2">The sequence shown here is derived from an EMBL/GenBank/DDBJ whole genome shotgun (WGS) entry which is preliminary data.</text>
</comment>
<gene>
    <name evidence="2" type="ORF">CN980_22265</name>
</gene>
<feature type="domain" description="HTH cro/C1-type" evidence="1">
    <location>
        <begin position="11"/>
        <end position="65"/>
    </location>
</feature>
<proteinExistence type="predicted"/>
<dbReference type="EMBL" id="NUIQ01000206">
    <property type="protein sequence ID" value="PGO67926.1"/>
    <property type="molecule type" value="Genomic_DNA"/>
</dbReference>
<accession>A0A9X7GNF6</accession>
<dbReference type="Proteomes" id="UP000223834">
    <property type="component" value="Unassembled WGS sequence"/>
</dbReference>
<evidence type="ECO:0000313" key="2">
    <source>
        <dbReference type="EMBL" id="PGO67926.1"/>
    </source>
</evidence>
<sequence>MQCKLEQITKLRLARESKEISMNQFSKELSIPCGVIQAIETGKKSTIASRAIMIAKYYNLPLDELFTPTYYKAKKQNAVSG</sequence>
<dbReference type="InterPro" id="IPR010982">
    <property type="entry name" value="Lambda_DNA-bd_dom_sf"/>
</dbReference>